<evidence type="ECO:0000256" key="10">
    <source>
        <dbReference type="PROSITE-ProRule" id="PRU01379"/>
    </source>
</evidence>
<keyword evidence="8" id="KW-0862">Zinc</keyword>
<dbReference type="Pfam" id="PF00246">
    <property type="entry name" value="Peptidase_M14"/>
    <property type="match status" value="1"/>
</dbReference>
<evidence type="ECO:0000256" key="2">
    <source>
        <dbReference type="ARBA" id="ARBA00005988"/>
    </source>
</evidence>
<dbReference type="InParanoid" id="A0A7M7T2U4"/>
<feature type="domain" description="Peptidase M14" evidence="11">
    <location>
        <begin position="1"/>
        <end position="189"/>
    </location>
</feature>
<keyword evidence="6" id="KW-0732">Signal</keyword>
<name>A0A7M7T2U4_STRPU</name>
<accession>A0A7M7T2U4</accession>
<dbReference type="AlphaFoldDB" id="A0A7M7T2U4"/>
<evidence type="ECO:0000256" key="1">
    <source>
        <dbReference type="ARBA" id="ARBA00001947"/>
    </source>
</evidence>
<keyword evidence="7" id="KW-0378">Hydrolase</keyword>
<dbReference type="GO" id="GO:0004181">
    <property type="term" value="F:metallocarboxypeptidase activity"/>
    <property type="evidence" value="ECO:0000318"/>
    <property type="project" value="GO_Central"/>
</dbReference>
<dbReference type="OMA" id="FISSWMF"/>
<evidence type="ECO:0000256" key="6">
    <source>
        <dbReference type="ARBA" id="ARBA00022729"/>
    </source>
</evidence>
<keyword evidence="3" id="KW-0121">Carboxypeptidase</keyword>
<keyword evidence="5" id="KW-0479">Metal-binding</keyword>
<evidence type="ECO:0000256" key="5">
    <source>
        <dbReference type="ARBA" id="ARBA00022723"/>
    </source>
</evidence>
<evidence type="ECO:0000313" key="12">
    <source>
        <dbReference type="EnsemblMetazoa" id="XP_030849705"/>
    </source>
</evidence>
<dbReference type="EnsemblMetazoa" id="XM_030993845">
    <property type="protein sequence ID" value="XP_030849705"/>
    <property type="gene ID" value="LOC576100"/>
</dbReference>
<dbReference type="GO" id="GO:0006508">
    <property type="term" value="P:proteolysis"/>
    <property type="evidence" value="ECO:0000318"/>
    <property type="project" value="GO_Central"/>
</dbReference>
<proteinExistence type="inferred from homology"/>
<evidence type="ECO:0000256" key="8">
    <source>
        <dbReference type="ARBA" id="ARBA00022833"/>
    </source>
</evidence>
<dbReference type="PANTHER" id="PTHR11705:SF143">
    <property type="entry name" value="SLL0236 PROTEIN"/>
    <property type="match status" value="1"/>
</dbReference>
<dbReference type="GO" id="GO:0005615">
    <property type="term" value="C:extracellular space"/>
    <property type="evidence" value="ECO:0000318"/>
    <property type="project" value="GO_Central"/>
</dbReference>
<reference evidence="13" key="1">
    <citation type="submission" date="2015-02" db="EMBL/GenBank/DDBJ databases">
        <title>Genome sequencing for Strongylocentrotus purpuratus.</title>
        <authorList>
            <person name="Murali S."/>
            <person name="Liu Y."/>
            <person name="Vee V."/>
            <person name="English A."/>
            <person name="Wang M."/>
            <person name="Skinner E."/>
            <person name="Han Y."/>
            <person name="Muzny D.M."/>
            <person name="Worley K.C."/>
            <person name="Gibbs R.A."/>
        </authorList>
    </citation>
    <scope>NUCLEOTIDE SEQUENCE</scope>
</reference>
<dbReference type="GeneID" id="576100"/>
<evidence type="ECO:0000256" key="9">
    <source>
        <dbReference type="ARBA" id="ARBA00023049"/>
    </source>
</evidence>
<dbReference type="Gene3D" id="3.40.630.10">
    <property type="entry name" value="Zn peptidases"/>
    <property type="match status" value="1"/>
</dbReference>
<dbReference type="KEGG" id="spu:576100"/>
<dbReference type="Proteomes" id="UP000007110">
    <property type="component" value="Unassembled WGS sequence"/>
</dbReference>
<keyword evidence="9" id="KW-0482">Metalloprotease</keyword>
<reference evidence="12" key="2">
    <citation type="submission" date="2021-01" db="UniProtKB">
        <authorList>
            <consortium name="EnsemblMetazoa"/>
        </authorList>
    </citation>
    <scope>IDENTIFICATION</scope>
</reference>
<comment type="caution">
    <text evidence="10">Lacks conserved residue(s) required for the propagation of feature annotation.</text>
</comment>
<comment type="cofactor">
    <cofactor evidence="1">
        <name>Zn(2+)</name>
        <dbReference type="ChEBI" id="CHEBI:29105"/>
    </cofactor>
</comment>
<dbReference type="SUPFAM" id="SSF53187">
    <property type="entry name" value="Zn-dependent exopeptidases"/>
    <property type="match status" value="1"/>
</dbReference>
<dbReference type="SMART" id="SM00631">
    <property type="entry name" value="Zn_pept"/>
    <property type="match status" value="1"/>
</dbReference>
<dbReference type="FunFam" id="3.40.630.10:FF:000084">
    <property type="entry name" value="Carboxypeptidase B2"/>
    <property type="match status" value="1"/>
</dbReference>
<evidence type="ECO:0000313" key="13">
    <source>
        <dbReference type="Proteomes" id="UP000007110"/>
    </source>
</evidence>
<sequence length="189" mass="20986">MAELGGLAESSLGLGAPGNQGNKPIAYIQGGIHAREWVSQATMMGLVKQLIDGYNTNDKVKAMLDTFDWYIVPVLNPDGYSYTWTNDRMWRKNRRTADGNVCTGIDLNRNYAYEWGGDEASPVSCSETYRGPRPLSEPEHRGVTSFLLENNKPMVFISSWMFTATDSTGSTHVATRARKLSPCPIDAIW</sequence>
<keyword evidence="13" id="KW-1185">Reference proteome</keyword>
<dbReference type="OrthoDB" id="6377429at2759"/>
<dbReference type="RefSeq" id="XP_030849705.1">
    <property type="nucleotide sequence ID" value="XM_030993845.1"/>
</dbReference>
<comment type="similarity">
    <text evidence="2 10">Belongs to the peptidase M14 family.</text>
</comment>
<evidence type="ECO:0000256" key="3">
    <source>
        <dbReference type="ARBA" id="ARBA00022645"/>
    </source>
</evidence>
<dbReference type="GO" id="GO:0008270">
    <property type="term" value="F:zinc ion binding"/>
    <property type="evidence" value="ECO:0007669"/>
    <property type="project" value="InterPro"/>
</dbReference>
<organism evidence="12 13">
    <name type="scientific">Strongylocentrotus purpuratus</name>
    <name type="common">Purple sea urchin</name>
    <dbReference type="NCBI Taxonomy" id="7668"/>
    <lineage>
        <taxon>Eukaryota</taxon>
        <taxon>Metazoa</taxon>
        <taxon>Echinodermata</taxon>
        <taxon>Eleutherozoa</taxon>
        <taxon>Echinozoa</taxon>
        <taxon>Echinoidea</taxon>
        <taxon>Euechinoidea</taxon>
        <taxon>Echinacea</taxon>
        <taxon>Camarodonta</taxon>
        <taxon>Echinidea</taxon>
        <taxon>Strongylocentrotidae</taxon>
        <taxon>Strongylocentrotus</taxon>
    </lineage>
</organism>
<dbReference type="PANTHER" id="PTHR11705">
    <property type="entry name" value="PROTEASE FAMILY M14 CARBOXYPEPTIDASE A,B"/>
    <property type="match status" value="1"/>
</dbReference>
<evidence type="ECO:0000256" key="4">
    <source>
        <dbReference type="ARBA" id="ARBA00022670"/>
    </source>
</evidence>
<keyword evidence="4" id="KW-0645">Protease</keyword>
<evidence type="ECO:0000259" key="11">
    <source>
        <dbReference type="PROSITE" id="PS52035"/>
    </source>
</evidence>
<evidence type="ECO:0000256" key="7">
    <source>
        <dbReference type="ARBA" id="ARBA00022801"/>
    </source>
</evidence>
<protein>
    <recommendedName>
        <fullName evidence="11">Peptidase M14 domain-containing protein</fullName>
    </recommendedName>
</protein>
<dbReference type="PROSITE" id="PS52035">
    <property type="entry name" value="PEPTIDASE_M14"/>
    <property type="match status" value="1"/>
</dbReference>
<dbReference type="InterPro" id="IPR000834">
    <property type="entry name" value="Peptidase_M14"/>
</dbReference>